<dbReference type="Pfam" id="PF15760">
    <property type="entry name" value="DLEU7"/>
    <property type="match status" value="1"/>
</dbReference>
<sequence>MGLCCLTHQLDALSILNGLRFHITAGNGEDGGPGREASAPGKVTPQAVGTPRPRTIAERALENCFSRLLEILSQLVSIERDFIKHLSYGTTFKLKDSIDLKNICLRMAVAEPGSCSNRDLKELRECLRIIVDNLLAFAKDENNLSSTLIVHRLRELSNSFPEI</sequence>
<dbReference type="InterPro" id="IPR031510">
    <property type="entry name" value="DLEU7"/>
</dbReference>
<feature type="region of interest" description="Disordered" evidence="1">
    <location>
        <begin position="27"/>
        <end position="50"/>
    </location>
</feature>
<protein>
    <submittedName>
        <fullName evidence="2">Uncharacterized protein</fullName>
    </submittedName>
</protein>
<comment type="caution">
    <text evidence="2">The sequence shown here is derived from an EMBL/GenBank/DDBJ whole genome shotgun (WGS) entry which is preliminary data.</text>
</comment>
<gene>
    <name evidence="2" type="ORF">DNTS_034744</name>
</gene>
<organism evidence="2 3">
    <name type="scientific">Danionella cerebrum</name>
    <dbReference type="NCBI Taxonomy" id="2873325"/>
    <lineage>
        <taxon>Eukaryota</taxon>
        <taxon>Metazoa</taxon>
        <taxon>Chordata</taxon>
        <taxon>Craniata</taxon>
        <taxon>Vertebrata</taxon>
        <taxon>Euteleostomi</taxon>
        <taxon>Actinopterygii</taxon>
        <taxon>Neopterygii</taxon>
        <taxon>Teleostei</taxon>
        <taxon>Ostariophysi</taxon>
        <taxon>Cypriniformes</taxon>
        <taxon>Danionidae</taxon>
        <taxon>Danioninae</taxon>
        <taxon>Danionella</taxon>
    </lineage>
</organism>
<dbReference type="Proteomes" id="UP000316079">
    <property type="component" value="Unassembled WGS sequence"/>
</dbReference>
<name>A0A553RJ76_9TELE</name>
<evidence type="ECO:0000313" key="2">
    <source>
        <dbReference type="EMBL" id="TRZ02239.1"/>
    </source>
</evidence>
<accession>A0A553RJ76</accession>
<evidence type="ECO:0000313" key="3">
    <source>
        <dbReference type="Proteomes" id="UP000316079"/>
    </source>
</evidence>
<keyword evidence="3" id="KW-1185">Reference proteome</keyword>
<dbReference type="PANTHER" id="PTHR36961">
    <property type="entry name" value="LEUKEMIA-ASSOCIATED PROTEIN 7"/>
    <property type="match status" value="1"/>
</dbReference>
<dbReference type="PANTHER" id="PTHR36961:SF1">
    <property type="entry name" value="LEUKEMIA-ASSOCIATED PROTEIN 7"/>
    <property type="match status" value="1"/>
</dbReference>
<dbReference type="STRING" id="623744.A0A553RJ76"/>
<proteinExistence type="predicted"/>
<reference evidence="2 3" key="1">
    <citation type="journal article" date="2019" name="Sci. Data">
        <title>Hybrid genome assembly and annotation of Danionella translucida.</title>
        <authorList>
            <person name="Kadobianskyi M."/>
            <person name="Schulze L."/>
            <person name="Schuelke M."/>
            <person name="Judkewitz B."/>
        </authorList>
    </citation>
    <scope>NUCLEOTIDE SEQUENCE [LARGE SCALE GENOMIC DNA]</scope>
    <source>
        <strain evidence="2 3">Bolton</strain>
    </source>
</reference>
<evidence type="ECO:0000256" key="1">
    <source>
        <dbReference type="SAM" id="MobiDB-lite"/>
    </source>
</evidence>
<dbReference type="EMBL" id="SRMA01023995">
    <property type="protein sequence ID" value="TRZ02239.1"/>
    <property type="molecule type" value="Genomic_DNA"/>
</dbReference>
<dbReference type="OrthoDB" id="8788044at2759"/>
<dbReference type="AlphaFoldDB" id="A0A553RJ76"/>